<dbReference type="Gene3D" id="3.40.50.410">
    <property type="entry name" value="von Willebrand factor, type A domain"/>
    <property type="match status" value="1"/>
</dbReference>
<feature type="domain" description="VWFA" evidence="2">
    <location>
        <begin position="1024"/>
        <end position="1230"/>
    </location>
</feature>
<dbReference type="CDD" id="cd11304">
    <property type="entry name" value="Cadherin_repeat"/>
    <property type="match status" value="1"/>
</dbReference>
<dbReference type="SMART" id="SM00736">
    <property type="entry name" value="CADG"/>
    <property type="match status" value="4"/>
</dbReference>
<dbReference type="InterPro" id="IPR031325">
    <property type="entry name" value="RHS_repeat"/>
</dbReference>
<sequence length="3660" mass="403434">MKTRGEGVGNYKFRLLNRADSLAKNLDTDIIGQFDNDNLGTTGYRITIPTGGKYVYIDGQAGSYDYWKLYSSNGKLVTSNYIDYDQEKFLTEGEYWLLMQGNGSSDPNYNVRVVTSETPQPEVITYGETVSKTITKKGSYHTYTFAGEAGQQLFYDALGGDEFDLRIYDPTGRNLFFYDYYGNPYGVDSRNDYDSNDERLVLTTSGTYRVEVKTEAEGIGDYKFRLLEKTSAIPTITFNTDYTDSFDNNGTGAKLFRFLATTGQHFYLDTVTDQNHYTWTLYTPNGQTINSATVQNGYLSDYKFDAAVTGEYLLSVQGFAADPSNQQKYKFNLVTPASSNQPLTLGNTVNGSLTTGGQENTYTFIGVTGQKLFFDALAGDGNLKAQLYSPSNALVFEQTTNSDRSPFTLSESGSYRLVIIGEQPANKGNYSFILSDRSTAPTIQIGTPISGNLNPGNKVNLYQFTAKSGQSLKFDLDADTWSGANWILYDPSGTIFKAPSANIPDFNVTFGASGLYTLAIAGNSDTRVDYSFKVTDTSVTPVTNTGLGAVQSGRLNVGQVIDYNFTATAGTLILLDSQDNSNSEIRNRLINLDGTLVFTDSDSRYDTAPILLEQTGNYKLQTFGYYDSTAGDYKFNLLELPRSFRSPNLNYLEIGSVVSGNLNALQDKAYTFDGVHGQKFMFNAMIGENVRASLYDPNGNNIFSTSNFQWNGDRGLFTLTTDGLYYLVIANDEAASRNYSFQLLDTTVAPDITYSLPKAGSLDNGQQSQFFKLQANVGDRLYFDSLTDSIPDGNYRWKLFDPGNNQLFDTEQRYDSEILIPETGEYYLYIQGGSGTDKVDYNFRVLRHEKVVSDVITPGTGENASNSGKAQGLFNVKLSAKDALGASTVQDFNLKLLPDPDNGNPVIITTPKTRFALADKVYQYKLKSVDPDGDKLTYRLLSAPLGALIDNETGELLWFPEFTVTAGSQVNFQVEVNDRRGGKDIQSFAVDVYNNLGKIQGAVFDDLNSNGLLDSKLVKGDNPAIVFAIDVSGSTAAPFFGEEGNKTTKTVLSAQVAAANAMIDAVVASGGGSRIKFGIIPHKFNAVIQDMDLATEGLQIYTTANADTNGNGIADIREILSSYTPDGSNNFTTALQTIDSLFDALPGTPNLIFMSDGYGPLDPTIANQVVTDIKAKGGNVTAFGVGLYSTIETIQKIDPNAERITDFEKLLDVFSGFDDRYALEPFKENVTVYLDLNNNGILDQGEPNQLTKKDTSTSTLGKNRYYYTFDDLLPGTYTVRTVVPNGYTLTTPTSGAKVDTITLDGEDFIHLAGLGKVSEPVNVDPVFITTPDKSKVKAGENLIYRAIATDANADPLNYDLILAPPGMTVDKTTGTVVWSPSKQIIEQYYAELRAERERLTALGRGEFARNTVELNVGLRVRDGKGGQALQYINVELLPDNIAPVFTSVSKNNKAQVDKTFRYQATALNTDGDVLVYSKGDGALDGLSVTNTGLVTWTPNSTQQGLQEFTIKVTDGKGGEALQRVSVVVGANLPNTAPDITSTPRTVVRLGNTYLYKVEANDVDGDVLTYSLVTKPTGMDITQDGVISWTPTAAQFGNYTLSVDVSDGTLTTTQDFTLNVTNFATNNTPTITSTPNLVTNLERTYEYNLTGTDPDNDLLLWSLDSSPEGMVIDATTGVLRWQPKSTQIQEHTVAVRATDAYGAYVGQEFTLTVRGINTPPAIVSNPVTSAAQNQVYTYNVVATDIENDGVTYSLGRRPVGMTINTEGKVEWKPSSSQIGSHIVEAIARDSQGATSTQSFTIEVGTTAINNAPSITSTPKFVASVGSPYQYQVVATDPDTGDTLTYQILSKPSGVDIQINPTTGLLTWASPAAGQYQIVVGAVDSFGLGAAQRFTLTAPLNNNPVINSTAPNTVTPGSTYAYDVKATDADGDNLTYNLDSASLGKGITVDALGRLRWNPTTTNVGNNTINVTVNDGNGGSATQTINLNVAQDTVAPSLRLIALNNTANLGSDITFQARATDNVKVASLQLTVDGTPVVLDANGIVTVKASRSGTISAVAIATDTSGNTKQETFDVLVIDSTDVEAPTVSFQLEGINDGDFVKSPTSIRATITDDGSLDYYRLLVAPVNGGEFKELWRNDNPTAINNGLLVEKFDPSLLQNDSYIVRLEVADNGGKISYFEQVVDVAGDLKLGNFRLSFTDLTVPVTGIPITLTRTYDTLTSNTTDDFGYGWRMEFRDTDLRTSLRKPDELQQELGVQNAFRDGTRVYITLPGGKREAFTFKPKQVEEIDGTPLLYFSKYFYTPEFIADKGVTSTLTVDSQFITLNRNSNEFMGFAGNGYNPADQYFGGKYILTTKEGIKYEIDALSGDLLTVTDTNGNKLTYTDDAIASSTGQKITFERDASGRIKSVKDPMGELIRYEYDAQGDLVSVSDREGNTTRMEYDQERKHYLDKIIDPLGRTGVRNEYGEDGRLKELVDVNGQKVEMSYDPNNSRQVVKDQLGNATIYEYDDRGNILTEIDAEGQITKRKYDENNNVLEETVISDRSGESGFTTKSTYDSRNNKLTETDALGNITYYTYGDKSRLLTVTDSLGRTTTNKYDGSGNLTSTIDATGKISTYEYDISGQLKSVKDANGKLTSFEYTKYGDVRQITDALNNVTDYVYNIKGDKLSEKRYMTLENGQVRELLTTWAYDSKGQMKTMTDAENHTTTYEYDDNGKQTAVIDALNRRTEYVYNTKGELIETIYADDTPNDLTDNLRSINRYDEKGQKVASIDFGGRETRFVYDKVGRLIETILPDSTPNNWDDNARTKEEYYTDGFVKAQIDERGNRTEFRYDAAGRQIEIIYVDDTPATLTDNPRTKYVYDAAGQRIVEVDALNRTTSFKYDDLGRLVKTEFQDKTFTSQEYDNLGRRVATIDQNGKRTEYGYDDLGRLIGVKNALNDWTTYAYNSVGNLITITDALNHTTRYEYDGLGRRTATILPMNQRAEMTYDAVGNLKTNTDFNGRTITYNYDSMNWMSGKQFQDESKVTYAYNSVGLQDIVKFVDASGVTTATYDYDYDVRDRQIKRTDNIGGVSRSISYTYDVAGNRTSVTTASSTINYTFDVRNRLDKVIEDGIVTADYDYDAVSNLISTTFVNGTQEVRQYDDLNRLKYLENQKGNNILSSYTYTLDKAGNRKKVVENTGRVVDYIYDGLYRLTEEKITNVVNGNRVYDYTYDKVGNRKIKTEVANGNTTTTSYEYDANDRLLNEKVNNIVTVSYGYDNNGSTLTKTDSQGTTSYVWNDEKRLIQATVNGTQVKYAYNDQGIRVSSSVNGVETQYLLDEGLLANVWEEYRPDGMVLVEYAYGRDLVNQTQGNQTTYYHVDGLGSTRVLTDASGVIVNTYDYEAYGELINSPGEVENKYLFAGEQYDSALGDYYNRARYYDADTGRFTRKDNYEGRLGESITLHKYTYAHDNPVSLTDPTGFASQSPTELSKYGQAVEPVIQTQYENDPDFLGDSIYFGVDTSIGCGVGKNKLLCPDILNYDKQHYMEIKPFTASGRKAASESMGRYKASLQPGYMPCNYWKAIPDVGMGIALNVPFIYFNDDGVLFYTTRTHLYDAVIALAALKAGKRRSQLKKWREGAEPDLLPSPTFQASPVGYTISDYILQSTAMLVALVAVSSLTRGYA</sequence>
<dbReference type="Pfam" id="PF17963">
    <property type="entry name" value="Big_9"/>
    <property type="match status" value="1"/>
</dbReference>
<dbReference type="InterPro" id="IPR022385">
    <property type="entry name" value="Rhs_assc_core"/>
</dbReference>
<dbReference type="InterPro" id="IPR002035">
    <property type="entry name" value="VWF_A"/>
</dbReference>
<evidence type="ECO:0000259" key="2">
    <source>
        <dbReference type="PROSITE" id="PS50234"/>
    </source>
</evidence>
<keyword evidence="1" id="KW-0677">Repeat</keyword>
<dbReference type="Pfam" id="PF05345">
    <property type="entry name" value="He_PIG"/>
    <property type="match status" value="5"/>
</dbReference>
<dbReference type="PANTHER" id="PTHR32305">
    <property type="match status" value="1"/>
</dbReference>
<dbReference type="InterPro" id="IPR013783">
    <property type="entry name" value="Ig-like_fold"/>
</dbReference>
<dbReference type="Pfam" id="PF25023">
    <property type="entry name" value="TEN_YD-shell"/>
    <property type="match status" value="2"/>
</dbReference>
<protein>
    <submittedName>
        <fullName evidence="3">Ig domain-containing protein</fullName>
    </submittedName>
</protein>
<dbReference type="Gene3D" id="2.60.120.380">
    <property type="match status" value="6"/>
</dbReference>
<dbReference type="InterPro" id="IPR050708">
    <property type="entry name" value="T6SS_VgrG/RHS"/>
</dbReference>
<dbReference type="Proteomes" id="UP001526143">
    <property type="component" value="Unassembled WGS sequence"/>
</dbReference>
<dbReference type="SUPFAM" id="SSF89260">
    <property type="entry name" value="Collagen-binding domain"/>
    <property type="match status" value="1"/>
</dbReference>
<dbReference type="EMBL" id="JAOWRF010000386">
    <property type="protein sequence ID" value="MCV3217133.1"/>
    <property type="molecule type" value="Genomic_DNA"/>
</dbReference>
<dbReference type="NCBIfam" id="TIGR01643">
    <property type="entry name" value="YD_repeat_2x"/>
    <property type="match status" value="8"/>
</dbReference>
<reference evidence="3 4" key="1">
    <citation type="submission" date="2022-10" db="EMBL/GenBank/DDBJ databases">
        <title>Identification of biosynthetic pathway for the production of the potent trypsin inhibitor radiosumin.</title>
        <authorList>
            <person name="Fewer D.P."/>
            <person name="Delbaje E."/>
            <person name="Ouyang X."/>
            <person name="Agostino P.D."/>
            <person name="Wahlsten M."/>
            <person name="Jokela J."/>
            <person name="Permi P."/>
            <person name="Haapaniemi E."/>
            <person name="Koistinen H."/>
        </authorList>
    </citation>
    <scope>NUCLEOTIDE SEQUENCE [LARGE SCALE GENOMIC DNA]</scope>
    <source>
        <strain evidence="3 4">NIES-515</strain>
    </source>
</reference>
<dbReference type="NCBIfam" id="TIGR03696">
    <property type="entry name" value="Rhs_assc_core"/>
    <property type="match status" value="1"/>
</dbReference>
<dbReference type="InterPro" id="IPR036465">
    <property type="entry name" value="vWFA_dom_sf"/>
</dbReference>
<dbReference type="InterPro" id="IPR015919">
    <property type="entry name" value="Cadherin-like_sf"/>
</dbReference>
<dbReference type="Pfam" id="PF05593">
    <property type="entry name" value="RHS_repeat"/>
    <property type="match status" value="3"/>
</dbReference>
<evidence type="ECO:0000256" key="1">
    <source>
        <dbReference type="ARBA" id="ARBA00022737"/>
    </source>
</evidence>
<dbReference type="SUPFAM" id="SSF117074">
    <property type="entry name" value="Hypothetical protein PA1324"/>
    <property type="match status" value="1"/>
</dbReference>
<name>A0ABT3B6W9_9CYAN</name>
<dbReference type="SUPFAM" id="SSF49313">
    <property type="entry name" value="Cadherin-like"/>
    <property type="match status" value="7"/>
</dbReference>
<accession>A0ABT3B6W9</accession>
<organism evidence="3 4">
    <name type="scientific">Plectonema radiosum NIES-515</name>
    <dbReference type="NCBI Taxonomy" id="2986073"/>
    <lineage>
        <taxon>Bacteria</taxon>
        <taxon>Bacillati</taxon>
        <taxon>Cyanobacteriota</taxon>
        <taxon>Cyanophyceae</taxon>
        <taxon>Oscillatoriophycideae</taxon>
        <taxon>Oscillatoriales</taxon>
        <taxon>Microcoleaceae</taxon>
        <taxon>Plectonema</taxon>
    </lineage>
</organism>
<dbReference type="InterPro" id="IPR056823">
    <property type="entry name" value="TEN-like_YD-shell"/>
</dbReference>
<evidence type="ECO:0000313" key="3">
    <source>
        <dbReference type="EMBL" id="MCV3217133.1"/>
    </source>
</evidence>
<dbReference type="RefSeq" id="WP_263748825.1">
    <property type="nucleotide sequence ID" value="NZ_JAOWRF010000386.1"/>
</dbReference>
<dbReference type="InterPro" id="IPR006530">
    <property type="entry name" value="YD"/>
</dbReference>
<keyword evidence="4" id="KW-1185">Reference proteome</keyword>
<proteinExistence type="predicted"/>
<gene>
    <name evidence="3" type="ORF">OGM63_27100</name>
</gene>
<comment type="caution">
    <text evidence="3">The sequence shown here is derived from an EMBL/GenBank/DDBJ whole genome shotgun (WGS) entry which is preliminary data.</text>
</comment>
<dbReference type="Gene3D" id="2.180.10.10">
    <property type="entry name" value="RHS repeat-associated core"/>
    <property type="match status" value="3"/>
</dbReference>
<dbReference type="SUPFAM" id="SSF53300">
    <property type="entry name" value="vWA-like"/>
    <property type="match status" value="1"/>
</dbReference>
<dbReference type="CDD" id="cd00198">
    <property type="entry name" value="vWFA"/>
    <property type="match status" value="1"/>
</dbReference>
<dbReference type="PROSITE" id="PS50234">
    <property type="entry name" value="VWFA"/>
    <property type="match status" value="1"/>
</dbReference>
<evidence type="ECO:0000313" key="4">
    <source>
        <dbReference type="Proteomes" id="UP001526143"/>
    </source>
</evidence>
<dbReference type="InterPro" id="IPR006644">
    <property type="entry name" value="Cadg"/>
</dbReference>
<dbReference type="PANTHER" id="PTHR32305:SF15">
    <property type="entry name" value="PROTEIN RHSA-RELATED"/>
    <property type="match status" value="1"/>
</dbReference>
<dbReference type="Gene3D" id="2.60.40.10">
    <property type="entry name" value="Immunoglobulins"/>
    <property type="match status" value="9"/>
</dbReference>